<proteinExistence type="predicted"/>
<dbReference type="AlphaFoldDB" id="A0A0C3EDZ9"/>
<reference evidence="2" key="2">
    <citation type="submission" date="2015-01" db="EMBL/GenBank/DDBJ databases">
        <title>Evolutionary Origins and Diversification of the Mycorrhizal Mutualists.</title>
        <authorList>
            <consortium name="DOE Joint Genome Institute"/>
            <consortium name="Mycorrhizal Genomics Consortium"/>
            <person name="Kohler A."/>
            <person name="Kuo A."/>
            <person name="Nagy L.G."/>
            <person name="Floudas D."/>
            <person name="Copeland A."/>
            <person name="Barry K.W."/>
            <person name="Cichocki N."/>
            <person name="Veneault-Fourrey C."/>
            <person name="LaButti K."/>
            <person name="Lindquist E.A."/>
            <person name="Lipzen A."/>
            <person name="Lundell T."/>
            <person name="Morin E."/>
            <person name="Murat C."/>
            <person name="Riley R."/>
            <person name="Ohm R."/>
            <person name="Sun H."/>
            <person name="Tunlid A."/>
            <person name="Henrissat B."/>
            <person name="Grigoriev I.V."/>
            <person name="Hibbett D.S."/>
            <person name="Martin F."/>
        </authorList>
    </citation>
    <scope>NUCLEOTIDE SEQUENCE [LARGE SCALE GENOMIC DNA]</scope>
    <source>
        <strain evidence="2">Foug A</strain>
    </source>
</reference>
<evidence type="ECO:0000313" key="2">
    <source>
        <dbReference type="Proteomes" id="UP000053989"/>
    </source>
</evidence>
<gene>
    <name evidence="1" type="ORF">SCLCIDRAFT_1211323</name>
</gene>
<protein>
    <submittedName>
        <fullName evidence="1">Uncharacterized protein</fullName>
    </submittedName>
</protein>
<accession>A0A0C3EDZ9</accession>
<evidence type="ECO:0000313" key="1">
    <source>
        <dbReference type="EMBL" id="KIM66559.1"/>
    </source>
</evidence>
<sequence>MALKLLNKGCSSNQLVYKATADANLFNFDLSSQTVTHLMKLTVRKFSNPKCEPAAILVNDFLKFSATTDLEDIMRTC</sequence>
<reference evidence="1 2" key="1">
    <citation type="submission" date="2014-04" db="EMBL/GenBank/DDBJ databases">
        <authorList>
            <consortium name="DOE Joint Genome Institute"/>
            <person name="Kuo A."/>
            <person name="Kohler A."/>
            <person name="Nagy L.G."/>
            <person name="Floudas D."/>
            <person name="Copeland A."/>
            <person name="Barry K.W."/>
            <person name="Cichocki N."/>
            <person name="Veneault-Fourrey C."/>
            <person name="LaButti K."/>
            <person name="Lindquist E.A."/>
            <person name="Lipzen A."/>
            <person name="Lundell T."/>
            <person name="Morin E."/>
            <person name="Murat C."/>
            <person name="Sun H."/>
            <person name="Tunlid A."/>
            <person name="Henrissat B."/>
            <person name="Grigoriev I.V."/>
            <person name="Hibbett D.S."/>
            <person name="Martin F."/>
            <person name="Nordberg H.P."/>
            <person name="Cantor M.N."/>
            <person name="Hua S.X."/>
        </authorList>
    </citation>
    <scope>NUCLEOTIDE SEQUENCE [LARGE SCALE GENOMIC DNA]</scope>
    <source>
        <strain evidence="1 2">Foug A</strain>
    </source>
</reference>
<dbReference type="Proteomes" id="UP000053989">
    <property type="component" value="Unassembled WGS sequence"/>
</dbReference>
<organism evidence="1 2">
    <name type="scientific">Scleroderma citrinum Foug A</name>
    <dbReference type="NCBI Taxonomy" id="1036808"/>
    <lineage>
        <taxon>Eukaryota</taxon>
        <taxon>Fungi</taxon>
        <taxon>Dikarya</taxon>
        <taxon>Basidiomycota</taxon>
        <taxon>Agaricomycotina</taxon>
        <taxon>Agaricomycetes</taxon>
        <taxon>Agaricomycetidae</taxon>
        <taxon>Boletales</taxon>
        <taxon>Sclerodermatineae</taxon>
        <taxon>Sclerodermataceae</taxon>
        <taxon>Scleroderma</taxon>
    </lineage>
</organism>
<feature type="non-terminal residue" evidence="1">
    <location>
        <position position="77"/>
    </location>
</feature>
<dbReference type="InParanoid" id="A0A0C3EDZ9"/>
<name>A0A0C3EDZ9_9AGAM</name>
<keyword evidence="2" id="KW-1185">Reference proteome</keyword>
<dbReference type="HOGENOM" id="CLU_2644847_0_0_1"/>
<dbReference type="EMBL" id="KN822017">
    <property type="protein sequence ID" value="KIM66559.1"/>
    <property type="molecule type" value="Genomic_DNA"/>
</dbReference>